<protein>
    <recommendedName>
        <fullName evidence="2">Chalcone--flavanone isomerase</fullName>
    </recommendedName>
</protein>
<reference evidence="5 6" key="1">
    <citation type="submission" date="2019-12" db="EMBL/GenBank/DDBJ databases">
        <authorList>
            <person name="Scholz U."/>
            <person name="Mascher M."/>
            <person name="Fiebig A."/>
        </authorList>
    </citation>
    <scope>NUCLEOTIDE SEQUENCE</scope>
</reference>
<evidence type="ECO:0000256" key="3">
    <source>
        <dbReference type="SAM" id="MobiDB-lite"/>
    </source>
</evidence>
<evidence type="ECO:0000256" key="1">
    <source>
        <dbReference type="ARBA" id="ARBA00007166"/>
    </source>
</evidence>
<dbReference type="AlphaFoldDB" id="A0A7I8J1X9"/>
<dbReference type="EMBL" id="CACRZD030000008">
    <property type="protein sequence ID" value="CAA6664225.1"/>
    <property type="molecule type" value="Genomic_DNA"/>
</dbReference>
<dbReference type="Pfam" id="PF16035">
    <property type="entry name" value="Chalcone_2"/>
    <property type="match status" value="1"/>
</dbReference>
<dbReference type="GO" id="GO:0009570">
    <property type="term" value="C:chloroplast stroma"/>
    <property type="evidence" value="ECO:0007669"/>
    <property type="project" value="TreeGrafter"/>
</dbReference>
<dbReference type="EMBL" id="LR743595">
    <property type="protein sequence ID" value="CAA2624798.1"/>
    <property type="molecule type" value="Genomic_DNA"/>
</dbReference>
<keyword evidence="6" id="KW-1185">Reference proteome</keyword>
<dbReference type="InterPro" id="IPR016087">
    <property type="entry name" value="Chalcone_isomerase"/>
</dbReference>
<evidence type="ECO:0000313" key="6">
    <source>
        <dbReference type="Proteomes" id="UP001189122"/>
    </source>
</evidence>
<dbReference type="Gene3D" id="3.50.70.10">
    <property type="match status" value="1"/>
</dbReference>
<organism evidence="5">
    <name type="scientific">Spirodela intermedia</name>
    <name type="common">Intermediate duckweed</name>
    <dbReference type="NCBI Taxonomy" id="51605"/>
    <lineage>
        <taxon>Eukaryota</taxon>
        <taxon>Viridiplantae</taxon>
        <taxon>Streptophyta</taxon>
        <taxon>Embryophyta</taxon>
        <taxon>Tracheophyta</taxon>
        <taxon>Spermatophyta</taxon>
        <taxon>Magnoliopsida</taxon>
        <taxon>Liliopsida</taxon>
        <taxon>Araceae</taxon>
        <taxon>Lemnoideae</taxon>
        <taxon>Spirodela</taxon>
    </lineage>
</organism>
<evidence type="ECO:0000256" key="2">
    <source>
        <dbReference type="ARBA" id="ARBA00024426"/>
    </source>
</evidence>
<dbReference type="GO" id="GO:0016872">
    <property type="term" value="F:intramolecular lyase activity"/>
    <property type="evidence" value="ECO:0007669"/>
    <property type="project" value="InterPro"/>
</dbReference>
<feature type="domain" description="Chalcone isomerase" evidence="4">
    <location>
        <begin position="245"/>
        <end position="416"/>
    </location>
</feature>
<dbReference type="InterPro" id="IPR016088">
    <property type="entry name" value="Chalcone_isomerase_3-sand"/>
</dbReference>
<dbReference type="GO" id="GO:0005504">
    <property type="term" value="F:fatty acid binding"/>
    <property type="evidence" value="ECO:0007669"/>
    <property type="project" value="TreeGrafter"/>
</dbReference>
<feature type="region of interest" description="Disordered" evidence="3">
    <location>
        <begin position="89"/>
        <end position="108"/>
    </location>
</feature>
<evidence type="ECO:0000259" key="4">
    <source>
        <dbReference type="Pfam" id="PF16035"/>
    </source>
</evidence>
<dbReference type="SUPFAM" id="SSF54626">
    <property type="entry name" value="Chalcone isomerase"/>
    <property type="match status" value="1"/>
</dbReference>
<dbReference type="PANTHER" id="PTHR47284">
    <property type="entry name" value="FATTY-ACID-BINDING PROTEIN 2"/>
    <property type="match status" value="1"/>
</dbReference>
<evidence type="ECO:0000313" key="5">
    <source>
        <dbReference type="EMBL" id="CAA2624798.1"/>
    </source>
</evidence>
<accession>A0A7I8J1X9</accession>
<dbReference type="PANTHER" id="PTHR47284:SF3">
    <property type="entry name" value="FATTY-ACID-BINDING PROTEIN 2"/>
    <property type="match status" value="1"/>
</dbReference>
<name>A0A7I8J1X9_SPIIN</name>
<dbReference type="Gene3D" id="1.10.890.20">
    <property type="match status" value="1"/>
</dbReference>
<dbReference type="InterPro" id="IPR036298">
    <property type="entry name" value="Chalcone_isomerase_sf"/>
</dbReference>
<dbReference type="Proteomes" id="UP001189122">
    <property type="component" value="Unassembled WGS sequence"/>
</dbReference>
<dbReference type="InterPro" id="IPR016089">
    <property type="entry name" value="Chalcone_isomerase_bundle_sf"/>
</dbReference>
<proteinExistence type="inferred from homology"/>
<comment type="similarity">
    <text evidence="1">Belongs to the chalcone isomerase family.</text>
</comment>
<sequence>MRNSWFFLGNLNHDGGLVDIFPIEPSHLSQGFGGHLVSQFASFIDGSTNCPNSLHIPGSITLGAIKCVSKFAGTFFLWLSTGFNHNSQQRLSGNSHGSRSRQSHSPVKHVTSCERDLLGLQFGSISQSSNGGPVFFASVATTTIRRLWKDIEQLRFHPMLSAAVALVPPFDHMSSKILALPPEIPAEQYHGRPDQAPCGNNFQGCGSLFLPNTNLMKDAIESRTGIKFPTILDNHVFGQDAMEVLVGTGYRTMRVIKIKTLNVYAFGLYVHPYSVCERLGPKYASIPVGELKNNLDFYNDLLREDIRMTVRLVVNCNGLKINTVRQAFEKSLRARLEKMNPSTDYHCLSVFGSYFKRDIPLPVGTTIDFRRTADGLFVTEISGKTIGAVHSRDLCRAFFDMYVGDLPVSAQAKEELAENVAGLIRRC</sequence>
<gene>
    <name evidence="5" type="ORF">SI7747_08010614</name>
</gene>